<evidence type="ECO:0000313" key="11">
    <source>
        <dbReference type="Proteomes" id="UP001642502"/>
    </source>
</evidence>
<protein>
    <recommendedName>
        <fullName evidence="3">protein-histidine N-methyltransferase</fullName>
        <ecNumber evidence="3">2.1.1.85</ecNumber>
    </recommendedName>
</protein>
<name>A0ABP0D4C9_9PEZI</name>
<keyword evidence="8" id="KW-0539">Nucleus</keyword>
<keyword evidence="11" id="KW-1185">Reference proteome</keyword>
<organism evidence="10 11">
    <name type="scientific">Sporothrix epigloea</name>
    <dbReference type="NCBI Taxonomy" id="1892477"/>
    <lineage>
        <taxon>Eukaryota</taxon>
        <taxon>Fungi</taxon>
        <taxon>Dikarya</taxon>
        <taxon>Ascomycota</taxon>
        <taxon>Pezizomycotina</taxon>
        <taxon>Sordariomycetes</taxon>
        <taxon>Sordariomycetidae</taxon>
        <taxon>Ophiostomatales</taxon>
        <taxon>Ophiostomataceae</taxon>
        <taxon>Sporothrix</taxon>
    </lineage>
</organism>
<evidence type="ECO:0000256" key="4">
    <source>
        <dbReference type="ARBA" id="ARBA00022490"/>
    </source>
</evidence>
<keyword evidence="7" id="KW-0949">S-adenosyl-L-methionine</keyword>
<accession>A0ABP0D4C9</accession>
<evidence type="ECO:0000256" key="7">
    <source>
        <dbReference type="ARBA" id="ARBA00022691"/>
    </source>
</evidence>
<dbReference type="Gene3D" id="3.40.50.150">
    <property type="entry name" value="Vaccinia Virus protein VP39"/>
    <property type="match status" value="1"/>
</dbReference>
<sequence>MASFSFSFSGDDIEDDGAIGTTQDAAGPSSSSALSVQGLQALSIQGASLVTPTSSAAPAATAFPVPHKPQLPPQCHDLQGMLSKLPSKIAFSLLDVVLDVRAESSAPIGANGGTSAAREEPCLIRLPRRELWDVKVQLMAEEEAEDDESGNAQELAPGLGEHDVKTGIYEGGFKSWESSVDLVKVLLQPPASVSTPEPALSAVAGAVLSQDGPAHVIELGCGTALPSLALFHWACATAPSAASTTPFRRSHQLSITVADYNPSVLYLVTLPNFLLTWALQQRDANPLVQQALSFEDADGSGNVSGELELTDEVKDAFCAFLTSARVTLSFLSGGWSAAFVDLLYGLSTADAGPPPHTLVLGAETIYSPFALESFSVLLLTILQRETGTSTRAMAVVGAKKLYFGVGGSLDDFVQRMREAGVVVNELREEADGVRRGVVQCLL</sequence>
<proteinExistence type="inferred from homology"/>
<evidence type="ECO:0000256" key="1">
    <source>
        <dbReference type="ARBA" id="ARBA00004123"/>
    </source>
</evidence>
<gene>
    <name evidence="10" type="ORF">SEPCBS119000_000290</name>
</gene>
<reference evidence="10 11" key="1">
    <citation type="submission" date="2024-01" db="EMBL/GenBank/DDBJ databases">
        <authorList>
            <person name="Allen C."/>
            <person name="Tagirdzhanova G."/>
        </authorList>
    </citation>
    <scope>NUCLEOTIDE SEQUENCE [LARGE SCALE GENOMIC DNA]</scope>
    <source>
        <strain evidence="10 11">CBS 119000</strain>
    </source>
</reference>
<dbReference type="EMBL" id="CAWUON010000002">
    <property type="protein sequence ID" value="CAK7263059.1"/>
    <property type="molecule type" value="Genomic_DNA"/>
</dbReference>
<dbReference type="EC" id="2.1.1.85" evidence="3"/>
<keyword evidence="6" id="KW-0808">Transferase</keyword>
<evidence type="ECO:0000313" key="10">
    <source>
        <dbReference type="EMBL" id="CAK7263059.1"/>
    </source>
</evidence>
<comment type="subcellular location">
    <subcellularLocation>
        <location evidence="2">Cytoplasm</location>
    </subcellularLocation>
    <subcellularLocation>
        <location evidence="1">Nucleus</location>
    </subcellularLocation>
</comment>
<comment type="caution">
    <text evidence="10">The sequence shown here is derived from an EMBL/GenBank/DDBJ whole genome shotgun (WGS) entry which is preliminary data.</text>
</comment>
<keyword evidence="5" id="KW-0489">Methyltransferase</keyword>
<evidence type="ECO:0000256" key="6">
    <source>
        <dbReference type="ARBA" id="ARBA00022679"/>
    </source>
</evidence>
<evidence type="ECO:0000256" key="8">
    <source>
        <dbReference type="ARBA" id="ARBA00023242"/>
    </source>
</evidence>
<evidence type="ECO:0000256" key="2">
    <source>
        <dbReference type="ARBA" id="ARBA00004496"/>
    </source>
</evidence>
<dbReference type="InterPro" id="IPR019410">
    <property type="entry name" value="Methyltransf_16"/>
</dbReference>
<evidence type="ECO:0000256" key="3">
    <source>
        <dbReference type="ARBA" id="ARBA00012533"/>
    </source>
</evidence>
<dbReference type="PANTHER" id="PTHR14614:SF39">
    <property type="entry name" value="HISTIDINE PROTEIN METHYLTRANSFERASE 1 HOMOLOG"/>
    <property type="match status" value="1"/>
</dbReference>
<dbReference type="Proteomes" id="UP001642502">
    <property type="component" value="Unassembled WGS sequence"/>
</dbReference>
<keyword evidence="4" id="KW-0963">Cytoplasm</keyword>
<evidence type="ECO:0000256" key="9">
    <source>
        <dbReference type="ARBA" id="ARBA00038126"/>
    </source>
</evidence>
<dbReference type="InterPro" id="IPR029063">
    <property type="entry name" value="SAM-dependent_MTases_sf"/>
</dbReference>
<evidence type="ECO:0000256" key="5">
    <source>
        <dbReference type="ARBA" id="ARBA00022603"/>
    </source>
</evidence>
<comment type="similarity">
    <text evidence="9">Belongs to the methyltransferase superfamily. METTL18 family.</text>
</comment>
<dbReference type="PANTHER" id="PTHR14614">
    <property type="entry name" value="HEPATOCELLULAR CARCINOMA-ASSOCIATED ANTIGEN"/>
    <property type="match status" value="1"/>
</dbReference>